<keyword evidence="4 7" id="KW-1133">Transmembrane helix</keyword>
<evidence type="ECO:0000313" key="9">
    <source>
        <dbReference type="EMBL" id="HIS33233.1"/>
    </source>
</evidence>
<reference evidence="9" key="1">
    <citation type="submission" date="2020-10" db="EMBL/GenBank/DDBJ databases">
        <authorList>
            <person name="Gilroy R."/>
        </authorList>
    </citation>
    <scope>NUCLEOTIDE SEQUENCE</scope>
    <source>
        <strain evidence="9">CHK190-19873</strain>
    </source>
</reference>
<dbReference type="InterPro" id="IPR003838">
    <property type="entry name" value="ABC3_permease_C"/>
</dbReference>
<feature type="transmembrane region" description="Helical" evidence="7">
    <location>
        <begin position="593"/>
        <end position="617"/>
    </location>
</feature>
<feature type="transmembrane region" description="Helical" evidence="7">
    <location>
        <begin position="272"/>
        <end position="293"/>
    </location>
</feature>
<sequence length="634" mass="68217">MKSYLSLIPISARVRRQQNRMTLLCIFFAVFLVTAVFSMAEMGVRMEQSRLSDKQNALTFQDILNSEMGQSLFLAAAVLFVLILIAGVLMISGSINANVAQRTRFFGMMRCISMSRRQIIRFVRLEALNWCKTAIPAGVLLGILSSWGLCAALRFLVGEEFTSIPLFGVSAAGIVSGVAMGTVTVMLAARSPARRAARVSPVTAVSGNADSGRTALPEKTRRHPSAVLPEGLRTRNHAVPAQRRHGRSVCPGVFRIELFLGIRHALSARKNLILMTGSFALSILLFLCFTVLIDFVGCLMPQSAAASDIDISSADGTNSIDSGLAGVLGSMDGVKHVYGRRSALDLSAQLNSGGTLLFCTADLVSFDDFDLECLKKDRVLKRGSDLSKIYGDSGCVLAAWDPYSSWEIGDTVKIGEEDLEIAGLLNYDPFSSDGLTHGSLTLIASGETFARLTGTTGYSLLMIQTTVDADDEDVAALRAAAGSEYTFQDKRGQRTAGTYLAFVLCVYAFLAIITLVSVLNIINSISMSVSSRICQYGSMRAVGMDNRQLAAMIAAEAFTYALGGCALGCLIGLPLSKLLYGLLITAHFPYAVWQFPAASLLLILGVIFLATAAAAWLPTRRVKRLSVTETITFL</sequence>
<comment type="caution">
    <text evidence="9">The sequence shown here is derived from an EMBL/GenBank/DDBJ whole genome shotgun (WGS) entry which is preliminary data.</text>
</comment>
<dbReference type="AlphaFoldDB" id="A0A9D1EWE7"/>
<evidence type="ECO:0000256" key="2">
    <source>
        <dbReference type="ARBA" id="ARBA00022475"/>
    </source>
</evidence>
<reference evidence="9" key="2">
    <citation type="journal article" date="2021" name="PeerJ">
        <title>Extensive microbial diversity within the chicken gut microbiome revealed by metagenomics and culture.</title>
        <authorList>
            <person name="Gilroy R."/>
            <person name="Ravi A."/>
            <person name="Getino M."/>
            <person name="Pursley I."/>
            <person name="Horton D.L."/>
            <person name="Alikhan N.F."/>
            <person name="Baker D."/>
            <person name="Gharbi K."/>
            <person name="Hall N."/>
            <person name="Watson M."/>
            <person name="Adriaenssens E.M."/>
            <person name="Foster-Nyarko E."/>
            <person name="Jarju S."/>
            <person name="Secka A."/>
            <person name="Antonio M."/>
            <person name="Oren A."/>
            <person name="Chaudhuri R.R."/>
            <person name="La Ragione R."/>
            <person name="Hildebrand F."/>
            <person name="Pallen M.J."/>
        </authorList>
    </citation>
    <scope>NUCLEOTIDE SEQUENCE</scope>
    <source>
        <strain evidence="9">CHK190-19873</strain>
    </source>
</reference>
<comment type="subcellular location">
    <subcellularLocation>
        <location evidence="1">Cell membrane</location>
        <topology evidence="1">Multi-pass membrane protein</topology>
    </subcellularLocation>
</comment>
<dbReference type="PANTHER" id="PTHR30572:SF4">
    <property type="entry name" value="ABC TRANSPORTER PERMEASE YTRF"/>
    <property type="match status" value="1"/>
</dbReference>
<evidence type="ECO:0000256" key="7">
    <source>
        <dbReference type="SAM" id="Phobius"/>
    </source>
</evidence>
<dbReference type="InterPro" id="IPR050250">
    <property type="entry name" value="Macrolide_Exporter_MacB"/>
</dbReference>
<dbReference type="GO" id="GO:0022857">
    <property type="term" value="F:transmembrane transporter activity"/>
    <property type="evidence" value="ECO:0007669"/>
    <property type="project" value="TreeGrafter"/>
</dbReference>
<dbReference type="Pfam" id="PF02687">
    <property type="entry name" value="FtsX"/>
    <property type="match status" value="2"/>
</dbReference>
<feature type="transmembrane region" description="Helical" evidence="7">
    <location>
        <begin position="499"/>
        <end position="522"/>
    </location>
</feature>
<dbReference type="PANTHER" id="PTHR30572">
    <property type="entry name" value="MEMBRANE COMPONENT OF TRANSPORTER-RELATED"/>
    <property type="match status" value="1"/>
</dbReference>
<evidence type="ECO:0000313" key="10">
    <source>
        <dbReference type="Proteomes" id="UP000823935"/>
    </source>
</evidence>
<evidence type="ECO:0000256" key="1">
    <source>
        <dbReference type="ARBA" id="ARBA00004651"/>
    </source>
</evidence>
<dbReference type="GO" id="GO:0005886">
    <property type="term" value="C:plasma membrane"/>
    <property type="evidence" value="ECO:0007669"/>
    <property type="project" value="UniProtKB-SubCell"/>
</dbReference>
<keyword evidence="2" id="KW-1003">Cell membrane</keyword>
<feature type="domain" description="ABC3 transporter permease C-terminal" evidence="8">
    <location>
        <begin position="78"/>
        <end position="201"/>
    </location>
</feature>
<proteinExistence type="inferred from homology"/>
<evidence type="ECO:0000256" key="4">
    <source>
        <dbReference type="ARBA" id="ARBA00022989"/>
    </source>
</evidence>
<evidence type="ECO:0000256" key="5">
    <source>
        <dbReference type="ARBA" id="ARBA00023136"/>
    </source>
</evidence>
<feature type="transmembrane region" description="Helical" evidence="7">
    <location>
        <begin position="72"/>
        <end position="100"/>
    </location>
</feature>
<feature type="transmembrane region" description="Helical" evidence="7">
    <location>
        <begin position="21"/>
        <end position="40"/>
    </location>
</feature>
<accession>A0A9D1EWE7</accession>
<keyword evidence="5 7" id="KW-0472">Membrane</keyword>
<protein>
    <submittedName>
        <fullName evidence="9">FtsX-like permease family protein</fullName>
    </submittedName>
</protein>
<dbReference type="Proteomes" id="UP000823935">
    <property type="component" value="Unassembled WGS sequence"/>
</dbReference>
<feature type="transmembrane region" description="Helical" evidence="7">
    <location>
        <begin position="134"/>
        <end position="157"/>
    </location>
</feature>
<evidence type="ECO:0000256" key="6">
    <source>
        <dbReference type="ARBA" id="ARBA00038076"/>
    </source>
</evidence>
<feature type="transmembrane region" description="Helical" evidence="7">
    <location>
        <begin position="549"/>
        <end position="573"/>
    </location>
</feature>
<comment type="similarity">
    <text evidence="6">Belongs to the ABC-4 integral membrane protein family.</text>
</comment>
<feature type="domain" description="ABC3 transporter permease C-terminal" evidence="8">
    <location>
        <begin position="508"/>
        <end position="626"/>
    </location>
</feature>
<organism evidence="9 10">
    <name type="scientific">Candidatus Limivivens intestinipullorum</name>
    <dbReference type="NCBI Taxonomy" id="2840858"/>
    <lineage>
        <taxon>Bacteria</taxon>
        <taxon>Bacillati</taxon>
        <taxon>Bacillota</taxon>
        <taxon>Clostridia</taxon>
        <taxon>Lachnospirales</taxon>
        <taxon>Lachnospiraceae</taxon>
        <taxon>Lachnospiraceae incertae sedis</taxon>
        <taxon>Candidatus Limivivens</taxon>
    </lineage>
</organism>
<evidence type="ECO:0000259" key="8">
    <source>
        <dbReference type="Pfam" id="PF02687"/>
    </source>
</evidence>
<keyword evidence="3 7" id="KW-0812">Transmembrane</keyword>
<gene>
    <name evidence="9" type="ORF">IAB44_17065</name>
</gene>
<evidence type="ECO:0000256" key="3">
    <source>
        <dbReference type="ARBA" id="ARBA00022692"/>
    </source>
</evidence>
<name>A0A9D1EWE7_9FIRM</name>
<feature type="transmembrane region" description="Helical" evidence="7">
    <location>
        <begin position="163"/>
        <end position="189"/>
    </location>
</feature>
<dbReference type="EMBL" id="DVIQ01000114">
    <property type="protein sequence ID" value="HIS33233.1"/>
    <property type="molecule type" value="Genomic_DNA"/>
</dbReference>